<organism evidence="5">
    <name type="scientific">Strombidinopsis acuminata</name>
    <dbReference type="NCBI Taxonomy" id="141414"/>
    <lineage>
        <taxon>Eukaryota</taxon>
        <taxon>Sar</taxon>
        <taxon>Alveolata</taxon>
        <taxon>Ciliophora</taxon>
        <taxon>Intramacronucleata</taxon>
        <taxon>Spirotrichea</taxon>
        <taxon>Choreotrichia</taxon>
        <taxon>Choreotrichida</taxon>
        <taxon>Strombidinopsidae</taxon>
        <taxon>Strombidinopsis</taxon>
    </lineage>
</organism>
<sequence length="106" mass="11699">MPKKSKNTDTLNQKLSLTIKSGKYRLGYKLALRSMRQGQAKMIIISNNCPAVRKTELEYYAILCGSKVQYFDGNNVELGTACSRLHRVSVLSIQDGGDSDILVTAA</sequence>
<dbReference type="EMBL" id="HBIQ01041208">
    <property type="protein sequence ID" value="CAE0552019.1"/>
    <property type="molecule type" value="Transcribed_RNA"/>
</dbReference>
<dbReference type="PROSITE" id="PS00709">
    <property type="entry name" value="RIBOSOMAL_L30E_1"/>
    <property type="match status" value="1"/>
</dbReference>
<dbReference type="GO" id="GO:0003723">
    <property type="term" value="F:RNA binding"/>
    <property type="evidence" value="ECO:0007669"/>
    <property type="project" value="InterPro"/>
</dbReference>
<dbReference type="InterPro" id="IPR039109">
    <property type="entry name" value="Ribosomal_eL30-like"/>
</dbReference>
<dbReference type="SUPFAM" id="SSF55315">
    <property type="entry name" value="L30e-like"/>
    <property type="match status" value="1"/>
</dbReference>
<dbReference type="InterPro" id="IPR004038">
    <property type="entry name" value="Ribosomal_eL8/eL30/eS12/Gad45"/>
</dbReference>
<dbReference type="FunFam" id="3.30.1330.30:FF:000001">
    <property type="entry name" value="60S ribosomal protein L30"/>
    <property type="match status" value="1"/>
</dbReference>
<dbReference type="InterPro" id="IPR022991">
    <property type="entry name" value="Ribosomal_eL30_CS"/>
</dbReference>
<reference evidence="5" key="1">
    <citation type="submission" date="2021-01" db="EMBL/GenBank/DDBJ databases">
        <authorList>
            <person name="Corre E."/>
            <person name="Pelletier E."/>
            <person name="Niang G."/>
            <person name="Scheremetjew M."/>
            <person name="Finn R."/>
            <person name="Kale V."/>
            <person name="Holt S."/>
            <person name="Cochrane G."/>
            <person name="Meng A."/>
            <person name="Brown T."/>
            <person name="Cohen L."/>
        </authorList>
    </citation>
    <scope>NUCLEOTIDE SEQUENCE</scope>
    <source>
        <strain evidence="5">SPMC142</strain>
    </source>
</reference>
<proteinExistence type="inferred from homology"/>
<keyword evidence="3" id="KW-0687">Ribonucleoprotein</keyword>
<accession>A0A7S3SE71</accession>
<dbReference type="GO" id="GO:0005840">
    <property type="term" value="C:ribosome"/>
    <property type="evidence" value="ECO:0007669"/>
    <property type="project" value="UniProtKB-KW"/>
</dbReference>
<protein>
    <recommendedName>
        <fullName evidence="4">Ribosomal protein eL8/eL30/eS12/Gadd45 domain-containing protein</fullName>
    </recommendedName>
</protein>
<dbReference type="Gene3D" id="3.30.1330.30">
    <property type="match status" value="1"/>
</dbReference>
<evidence type="ECO:0000313" key="5">
    <source>
        <dbReference type="EMBL" id="CAE0552019.1"/>
    </source>
</evidence>
<dbReference type="PANTHER" id="PTHR11449">
    <property type="entry name" value="RIBOSOMAL PROTEIN L30"/>
    <property type="match status" value="1"/>
</dbReference>
<evidence type="ECO:0000259" key="4">
    <source>
        <dbReference type="Pfam" id="PF01248"/>
    </source>
</evidence>
<evidence type="ECO:0000256" key="2">
    <source>
        <dbReference type="ARBA" id="ARBA00022980"/>
    </source>
</evidence>
<feature type="domain" description="Ribosomal protein eL8/eL30/eS12/Gadd45" evidence="4">
    <location>
        <begin position="10"/>
        <end position="102"/>
    </location>
</feature>
<name>A0A7S3SE71_9SPIT</name>
<dbReference type="Pfam" id="PF01248">
    <property type="entry name" value="Ribosomal_L7Ae"/>
    <property type="match status" value="1"/>
</dbReference>
<comment type="similarity">
    <text evidence="1">Belongs to the eukaryotic ribosomal protein eL30 family.</text>
</comment>
<evidence type="ECO:0000256" key="3">
    <source>
        <dbReference type="ARBA" id="ARBA00023274"/>
    </source>
</evidence>
<dbReference type="InterPro" id="IPR029064">
    <property type="entry name" value="Ribosomal_eL30-like_sf"/>
</dbReference>
<evidence type="ECO:0000256" key="1">
    <source>
        <dbReference type="ARBA" id="ARBA00007326"/>
    </source>
</evidence>
<dbReference type="GO" id="GO:1990904">
    <property type="term" value="C:ribonucleoprotein complex"/>
    <property type="evidence" value="ECO:0007669"/>
    <property type="project" value="UniProtKB-KW"/>
</dbReference>
<gene>
    <name evidence="5" type="ORF">SACU0126_LOCUS13200</name>
</gene>
<dbReference type="AlphaFoldDB" id="A0A7S3SE71"/>
<keyword evidence="2" id="KW-0689">Ribosomal protein</keyword>